<sequence>MPLNIPGLLVPFQLLWNPRLVVPHVVVKDIRQIDFLALRKAGYRGAVFDKDNCLTVPYKDHVVPELQNTWTKCRDAFGEGNVLIVSNSAGTRFDAGEIQAESVSHHLSVPVLRHNTLKPSYSCISSVRQYFSSLRAPIPDEELIVVGDRVFTDVVMANRMARRTPSPTESRCGPLAIWTRGVWKKESMAMRWCEKRLVDIVNRWTSGGHATASAAKWQLTEDRSEMAPVDRWYTLAKIRSVFRK</sequence>
<evidence type="ECO:0000313" key="1">
    <source>
        <dbReference type="EMBL" id="KAH7925975.1"/>
    </source>
</evidence>
<proteinExistence type="predicted"/>
<dbReference type="Proteomes" id="UP000790709">
    <property type="component" value="Unassembled WGS sequence"/>
</dbReference>
<reference evidence="1" key="1">
    <citation type="journal article" date="2021" name="New Phytol.">
        <title>Evolutionary innovations through gain and loss of genes in the ectomycorrhizal Boletales.</title>
        <authorList>
            <person name="Wu G."/>
            <person name="Miyauchi S."/>
            <person name="Morin E."/>
            <person name="Kuo A."/>
            <person name="Drula E."/>
            <person name="Varga T."/>
            <person name="Kohler A."/>
            <person name="Feng B."/>
            <person name="Cao Y."/>
            <person name="Lipzen A."/>
            <person name="Daum C."/>
            <person name="Hundley H."/>
            <person name="Pangilinan J."/>
            <person name="Johnson J."/>
            <person name="Barry K."/>
            <person name="LaButti K."/>
            <person name="Ng V."/>
            <person name="Ahrendt S."/>
            <person name="Min B."/>
            <person name="Choi I.G."/>
            <person name="Park H."/>
            <person name="Plett J.M."/>
            <person name="Magnuson J."/>
            <person name="Spatafora J.W."/>
            <person name="Nagy L.G."/>
            <person name="Henrissat B."/>
            <person name="Grigoriev I.V."/>
            <person name="Yang Z.L."/>
            <person name="Xu J."/>
            <person name="Martin F.M."/>
        </authorList>
    </citation>
    <scope>NUCLEOTIDE SEQUENCE</scope>
    <source>
        <strain evidence="1">KUC20120723A-06</strain>
    </source>
</reference>
<gene>
    <name evidence="1" type="ORF">BV22DRAFT_1010076</name>
</gene>
<dbReference type="EMBL" id="MU266391">
    <property type="protein sequence ID" value="KAH7925975.1"/>
    <property type="molecule type" value="Genomic_DNA"/>
</dbReference>
<comment type="caution">
    <text evidence="1">The sequence shown here is derived from an EMBL/GenBank/DDBJ whole genome shotgun (WGS) entry which is preliminary data.</text>
</comment>
<keyword evidence="2" id="KW-1185">Reference proteome</keyword>
<evidence type="ECO:0000313" key="2">
    <source>
        <dbReference type="Proteomes" id="UP000790709"/>
    </source>
</evidence>
<organism evidence="1 2">
    <name type="scientific">Leucogyrophana mollusca</name>
    <dbReference type="NCBI Taxonomy" id="85980"/>
    <lineage>
        <taxon>Eukaryota</taxon>
        <taxon>Fungi</taxon>
        <taxon>Dikarya</taxon>
        <taxon>Basidiomycota</taxon>
        <taxon>Agaricomycotina</taxon>
        <taxon>Agaricomycetes</taxon>
        <taxon>Agaricomycetidae</taxon>
        <taxon>Boletales</taxon>
        <taxon>Boletales incertae sedis</taxon>
        <taxon>Leucogyrophana</taxon>
    </lineage>
</organism>
<name>A0ACB8BJH8_9AGAM</name>
<protein>
    <submittedName>
        <fullName evidence="1">HAD-superfamily phosphatase</fullName>
    </submittedName>
</protein>
<accession>A0ACB8BJH8</accession>